<feature type="chain" id="PRO_5011433726" description="DUF1223 domain-containing protein" evidence="1">
    <location>
        <begin position="27"/>
        <end position="262"/>
    </location>
</feature>
<keyword evidence="3" id="KW-1185">Reference proteome</keyword>
<dbReference type="InterPro" id="IPR036249">
    <property type="entry name" value="Thioredoxin-like_sf"/>
</dbReference>
<dbReference type="Proteomes" id="UP000199064">
    <property type="component" value="Unassembled WGS sequence"/>
</dbReference>
<evidence type="ECO:0008006" key="4">
    <source>
        <dbReference type="Google" id="ProtNLM"/>
    </source>
</evidence>
<accession>A0A1H4KJA0</accession>
<evidence type="ECO:0000313" key="2">
    <source>
        <dbReference type="EMBL" id="SEB58148.1"/>
    </source>
</evidence>
<evidence type="ECO:0000313" key="3">
    <source>
        <dbReference type="Proteomes" id="UP000199064"/>
    </source>
</evidence>
<dbReference type="RefSeq" id="WP_244509058.1">
    <property type="nucleotide sequence ID" value="NZ_FNSL01000001.1"/>
</dbReference>
<dbReference type="PANTHER" id="PTHR36057">
    <property type="match status" value="1"/>
</dbReference>
<feature type="signal peptide" evidence="1">
    <location>
        <begin position="1"/>
        <end position="26"/>
    </location>
</feature>
<dbReference type="PANTHER" id="PTHR36057:SF1">
    <property type="entry name" value="LIPOPROTEIN LIPID ATTACHMENT SITE-LIKE PROTEIN, PUTATIVE (DUF1223)-RELATED"/>
    <property type="match status" value="1"/>
</dbReference>
<protein>
    <recommendedName>
        <fullName evidence="4">DUF1223 domain-containing protein</fullName>
    </recommendedName>
</protein>
<keyword evidence="1" id="KW-0732">Signal</keyword>
<proteinExistence type="predicted"/>
<dbReference type="SUPFAM" id="SSF52833">
    <property type="entry name" value="Thioredoxin-like"/>
    <property type="match status" value="1"/>
</dbReference>
<reference evidence="3" key="1">
    <citation type="submission" date="2016-10" db="EMBL/GenBank/DDBJ databases">
        <authorList>
            <person name="Varghese N."/>
            <person name="Submissions S."/>
        </authorList>
    </citation>
    <scope>NUCLEOTIDE SEQUENCE [LARGE SCALE GENOMIC DNA]</scope>
    <source>
        <strain evidence="3">ES.061</strain>
    </source>
</reference>
<dbReference type="Pfam" id="PF06764">
    <property type="entry name" value="DUF1223"/>
    <property type="match status" value="1"/>
</dbReference>
<gene>
    <name evidence="2" type="ORF">SAMN05216452_2268</name>
</gene>
<name>A0A1H4KJA0_9HYPH</name>
<organism evidence="2 3">
    <name type="scientific">Nitratireductor aquibiodomus</name>
    <dbReference type="NCBI Taxonomy" id="204799"/>
    <lineage>
        <taxon>Bacteria</taxon>
        <taxon>Pseudomonadati</taxon>
        <taxon>Pseudomonadota</taxon>
        <taxon>Alphaproteobacteria</taxon>
        <taxon>Hyphomicrobiales</taxon>
        <taxon>Phyllobacteriaceae</taxon>
        <taxon>Nitratireductor</taxon>
    </lineage>
</organism>
<evidence type="ECO:0000256" key="1">
    <source>
        <dbReference type="SAM" id="SignalP"/>
    </source>
</evidence>
<dbReference type="AlphaFoldDB" id="A0A1H4KJA0"/>
<dbReference type="InterPro" id="IPR010634">
    <property type="entry name" value="DUF1223"/>
</dbReference>
<sequence length="262" mass="27981">MFRLWIPGHYLAVALGLLAFTGPGSAESTSPPVGPIGVVELFTSQGCNSCPPADAVLGELAARDDVVALAYHVDYWDYLGWRDALASPANSERQRRYAGALQRASVYTPQAIVNGRRDMNGADRGRVTSTLEALAGTVDGLQVDISLKDRGDTIVVNVGSIPEALKGESVNAHLVFVDYTPQRTVEIRAGENRGRSIQYRNAVNRIQTIGMWDGAAKSFEMPKAELVQKGNGCALLLQRVDKDGRPGAILGAFAMNPGDGGL</sequence>
<dbReference type="EMBL" id="FNSL01000001">
    <property type="protein sequence ID" value="SEB58148.1"/>
    <property type="molecule type" value="Genomic_DNA"/>
</dbReference>